<organism evidence="2 3">
    <name type="scientific">Artemisia annua</name>
    <name type="common">Sweet wormwood</name>
    <dbReference type="NCBI Taxonomy" id="35608"/>
    <lineage>
        <taxon>Eukaryota</taxon>
        <taxon>Viridiplantae</taxon>
        <taxon>Streptophyta</taxon>
        <taxon>Embryophyta</taxon>
        <taxon>Tracheophyta</taxon>
        <taxon>Spermatophyta</taxon>
        <taxon>Magnoliopsida</taxon>
        <taxon>eudicotyledons</taxon>
        <taxon>Gunneridae</taxon>
        <taxon>Pentapetalae</taxon>
        <taxon>asterids</taxon>
        <taxon>campanulids</taxon>
        <taxon>Asterales</taxon>
        <taxon>Asteraceae</taxon>
        <taxon>Asteroideae</taxon>
        <taxon>Anthemideae</taxon>
        <taxon>Artemisiinae</taxon>
        <taxon>Artemisia</taxon>
    </lineage>
</organism>
<dbReference type="OrthoDB" id="550575at2759"/>
<evidence type="ECO:0000313" key="3">
    <source>
        <dbReference type="Proteomes" id="UP000245207"/>
    </source>
</evidence>
<dbReference type="GO" id="GO:0019005">
    <property type="term" value="C:SCF ubiquitin ligase complex"/>
    <property type="evidence" value="ECO:0007669"/>
    <property type="project" value="TreeGrafter"/>
</dbReference>
<dbReference type="Gene3D" id="3.80.10.10">
    <property type="entry name" value="Ribonuclease Inhibitor"/>
    <property type="match status" value="3"/>
</dbReference>
<protein>
    <submittedName>
        <fullName evidence="2">RNI-like superfamily protein</fullName>
    </submittedName>
</protein>
<gene>
    <name evidence="2" type="ORF">CTI12_AA356550</name>
</gene>
<dbReference type="GO" id="GO:0031146">
    <property type="term" value="P:SCF-dependent proteasomal ubiquitin-dependent protein catabolic process"/>
    <property type="evidence" value="ECO:0007669"/>
    <property type="project" value="TreeGrafter"/>
</dbReference>
<sequence length="384" mass="42678">MEVGLKHHRSSITHLSDDSLYLIFEKLDTKLDRESFALTCHHFLDIQNSSLKCLKIDSVRRPPFNQIIDSSMLNKLLNRFRQLESLSVHPCMDVTDLGLSQLQNYGSKLHSLYLDDLFNVTNKGISYIASGCPLLSVISICFCKITDTGLIKLSKSCKYLKEVGLFKCSKITDSGIRSLNKNCRQLRTLNIGMCHNIVGAGFQGCSPTLACLKADKCVLSSTGITEMLSGGGLEYLNFGLITCIGDNRLAAIGAGFAANLKILDFYKCNFVTDDVVLSISKGCPLLQEWNLSHCDYIGTSGWYPIGLYCKNSERLHVNGCYSFHNDALLALGNACERLLVVSMQNCPQAYASGKNSFIAQKKGRMILENEVWLITPHWAFARRP</sequence>
<dbReference type="InterPro" id="IPR006553">
    <property type="entry name" value="Leu-rich_rpt_Cys-con_subtyp"/>
</dbReference>
<dbReference type="InterPro" id="IPR057207">
    <property type="entry name" value="FBXL15_LRR"/>
</dbReference>
<dbReference type="EMBL" id="PKPP01004696">
    <property type="protein sequence ID" value="PWA63174.1"/>
    <property type="molecule type" value="Genomic_DNA"/>
</dbReference>
<proteinExistence type="predicted"/>
<dbReference type="SUPFAM" id="SSF52047">
    <property type="entry name" value="RNI-like"/>
    <property type="match status" value="1"/>
</dbReference>
<keyword evidence="3" id="KW-1185">Reference proteome</keyword>
<dbReference type="AlphaFoldDB" id="A0A2U1MPN9"/>
<dbReference type="Pfam" id="PF25372">
    <property type="entry name" value="DUF7885"/>
    <property type="match status" value="1"/>
</dbReference>
<dbReference type="InterPro" id="IPR032675">
    <property type="entry name" value="LRR_dom_sf"/>
</dbReference>
<evidence type="ECO:0000313" key="2">
    <source>
        <dbReference type="EMBL" id="PWA63174.1"/>
    </source>
</evidence>
<dbReference type="Proteomes" id="UP000245207">
    <property type="component" value="Unassembled WGS sequence"/>
</dbReference>
<name>A0A2U1MPN9_ARTAN</name>
<dbReference type="PANTHER" id="PTHR13318:SF105">
    <property type="entry name" value="F-BOX_LRR-REPEAT PROTEIN 3"/>
    <property type="match status" value="1"/>
</dbReference>
<dbReference type="STRING" id="35608.A0A2U1MPN9"/>
<evidence type="ECO:0000259" key="1">
    <source>
        <dbReference type="Pfam" id="PF25372"/>
    </source>
</evidence>
<reference evidence="2 3" key="1">
    <citation type="journal article" date="2018" name="Mol. Plant">
        <title>The genome of Artemisia annua provides insight into the evolution of Asteraceae family and artemisinin biosynthesis.</title>
        <authorList>
            <person name="Shen Q."/>
            <person name="Zhang L."/>
            <person name="Liao Z."/>
            <person name="Wang S."/>
            <person name="Yan T."/>
            <person name="Shi P."/>
            <person name="Liu M."/>
            <person name="Fu X."/>
            <person name="Pan Q."/>
            <person name="Wang Y."/>
            <person name="Lv Z."/>
            <person name="Lu X."/>
            <person name="Zhang F."/>
            <person name="Jiang W."/>
            <person name="Ma Y."/>
            <person name="Chen M."/>
            <person name="Hao X."/>
            <person name="Li L."/>
            <person name="Tang Y."/>
            <person name="Lv G."/>
            <person name="Zhou Y."/>
            <person name="Sun X."/>
            <person name="Brodelius P.E."/>
            <person name="Rose J.K.C."/>
            <person name="Tang K."/>
        </authorList>
    </citation>
    <scope>NUCLEOTIDE SEQUENCE [LARGE SCALE GENOMIC DNA]</scope>
    <source>
        <strain evidence="3">cv. Huhao1</strain>
        <tissue evidence="2">Leaf</tissue>
    </source>
</reference>
<comment type="caution">
    <text evidence="2">The sequence shown here is derived from an EMBL/GenBank/DDBJ whole genome shotgun (WGS) entry which is preliminary data.</text>
</comment>
<dbReference type="PANTHER" id="PTHR13318">
    <property type="entry name" value="PARTNER OF PAIRED, ISOFORM B-RELATED"/>
    <property type="match status" value="1"/>
</dbReference>
<feature type="domain" description="F-box/LRR-repeat protein 15-like leucin rich repeat" evidence="1">
    <location>
        <begin position="138"/>
        <end position="305"/>
    </location>
</feature>
<accession>A0A2U1MPN9</accession>
<dbReference type="SMART" id="SM00367">
    <property type="entry name" value="LRR_CC"/>
    <property type="match status" value="9"/>
</dbReference>